<proteinExistence type="predicted"/>
<protein>
    <submittedName>
        <fullName evidence="1">Uncharacterized protein</fullName>
    </submittedName>
</protein>
<evidence type="ECO:0000313" key="1">
    <source>
        <dbReference type="EMBL" id="KAK9137725.1"/>
    </source>
</evidence>
<name>A0AAP0PEH6_9MAGN</name>
<evidence type="ECO:0000313" key="2">
    <source>
        <dbReference type="Proteomes" id="UP001417504"/>
    </source>
</evidence>
<comment type="caution">
    <text evidence="1">The sequence shown here is derived from an EMBL/GenBank/DDBJ whole genome shotgun (WGS) entry which is preliminary data.</text>
</comment>
<organism evidence="1 2">
    <name type="scientific">Stephania japonica</name>
    <dbReference type="NCBI Taxonomy" id="461633"/>
    <lineage>
        <taxon>Eukaryota</taxon>
        <taxon>Viridiplantae</taxon>
        <taxon>Streptophyta</taxon>
        <taxon>Embryophyta</taxon>
        <taxon>Tracheophyta</taxon>
        <taxon>Spermatophyta</taxon>
        <taxon>Magnoliopsida</taxon>
        <taxon>Ranunculales</taxon>
        <taxon>Menispermaceae</taxon>
        <taxon>Menispermoideae</taxon>
        <taxon>Cissampelideae</taxon>
        <taxon>Stephania</taxon>
    </lineage>
</organism>
<accession>A0AAP0PEH6</accession>
<reference evidence="1 2" key="1">
    <citation type="submission" date="2024-01" db="EMBL/GenBank/DDBJ databases">
        <title>Genome assemblies of Stephania.</title>
        <authorList>
            <person name="Yang L."/>
        </authorList>
    </citation>
    <scope>NUCLEOTIDE SEQUENCE [LARGE SCALE GENOMIC DNA]</scope>
    <source>
        <strain evidence="1">QJT</strain>
        <tissue evidence="1">Leaf</tissue>
    </source>
</reference>
<gene>
    <name evidence="1" type="ORF">Sjap_008319</name>
</gene>
<dbReference type="Proteomes" id="UP001417504">
    <property type="component" value="Unassembled WGS sequence"/>
</dbReference>
<sequence length="91" mass="10529">MAGSHSLELEVGALLDQSRSDTWRLGRGQKSRDYLRRSRETKTKHVSRGKSTSWREEKACLSTWRMLWLDEKSATFLNDDVAVCDWRARAG</sequence>
<dbReference type="EMBL" id="JBBNAE010000003">
    <property type="protein sequence ID" value="KAK9137725.1"/>
    <property type="molecule type" value="Genomic_DNA"/>
</dbReference>
<keyword evidence="2" id="KW-1185">Reference proteome</keyword>
<dbReference type="AlphaFoldDB" id="A0AAP0PEH6"/>